<name>A0A3S5ALK5_9PLAT</name>
<feature type="region of interest" description="Disordered" evidence="1">
    <location>
        <begin position="396"/>
        <end position="429"/>
    </location>
</feature>
<feature type="compositionally biased region" description="Low complexity" evidence="1">
    <location>
        <begin position="1428"/>
        <end position="1441"/>
    </location>
</feature>
<comment type="caution">
    <text evidence="2">The sequence shown here is derived from an EMBL/GenBank/DDBJ whole genome shotgun (WGS) entry which is preliminary data.</text>
</comment>
<organism evidence="2 3">
    <name type="scientific">Protopolystoma xenopodis</name>
    <dbReference type="NCBI Taxonomy" id="117903"/>
    <lineage>
        <taxon>Eukaryota</taxon>
        <taxon>Metazoa</taxon>
        <taxon>Spiralia</taxon>
        <taxon>Lophotrochozoa</taxon>
        <taxon>Platyhelminthes</taxon>
        <taxon>Monogenea</taxon>
        <taxon>Polyopisthocotylea</taxon>
        <taxon>Polystomatidea</taxon>
        <taxon>Polystomatidae</taxon>
        <taxon>Protopolystoma</taxon>
    </lineage>
</organism>
<feature type="compositionally biased region" description="Polar residues" evidence="1">
    <location>
        <begin position="1890"/>
        <end position="1899"/>
    </location>
</feature>
<gene>
    <name evidence="2" type="ORF">PXEA_LOCUS25937</name>
</gene>
<feature type="region of interest" description="Disordered" evidence="1">
    <location>
        <begin position="1941"/>
        <end position="1981"/>
    </location>
</feature>
<evidence type="ECO:0000313" key="2">
    <source>
        <dbReference type="EMBL" id="VEL32497.1"/>
    </source>
</evidence>
<feature type="region of interest" description="Disordered" evidence="1">
    <location>
        <begin position="109"/>
        <end position="273"/>
    </location>
</feature>
<feature type="region of interest" description="Disordered" evidence="1">
    <location>
        <begin position="1865"/>
        <end position="1899"/>
    </location>
</feature>
<sequence length="2397" mass="261072">MLRQYAKLSLTLPSSKLLFIRFLRKRMSTTSLIFLFLVLSPYEASLSVAFQSIVSPQKTSHRHHPGIKNTPPSKSAGPGWRRSVPPGNLLNTGVTTPTLQGAAYRRTNVPSAQPVQARAAPKNQVPRKEVLPPTLANRPTRPMAPYKLTTESGGTVGPSIPASSFGSTESRQTPTCSWKNKSSAPGAITGSVASTENDNRPVKQLPSSLFTSSLPPPKTPPLPQAPKVTSPQLCSQSQPSSVKPAKPKTTLPAPQAVPVTKAQSQIPGSSLSSSIGWTAAEKTTSSSYSVNPHSPQPASQAKQSSPTPSSEQLSVISPAQPLQERISSMETSQPTAGQLPSRSTAKTSGQQSSEKPDLMEESKIILSSHHYAEDSKSNEPYLTTPEEQPMLNMIQSGSTARSGSGTHTPVLSDDAQSIKSPSLGPEEDSAFPLKQLDQVPEFLANLSEEQATLEGNASPVLSLGHRISDNSLRPTSESELNPVTSFGPGLAEDAIKAPEAVISSHVVSFEDQPVISSSEIHSVPCSVSSKVSNGHKSELSLQLQIQSSIKPGLEDESVYFSVLNEPLVTHSVILSEALSPAIHEVGITISVSHSCGEFSRHSSAIITFGLSNKQSVDGATSDIFGIKRDVSPWGTSTAERVNSNPPEAVYILNEELSKNKVSLSVSMTEKPLKDLIIRASYSDSDGSHLLMFTGEQFERKTQAPVMELSDKCSNPLNIEETAHDSLFNTAKLFASATSEVNMTCITPNSLNEDKLKDEVWSATSTHAPEQAFRINPPADGLVPQVTRSSAEMSSEERNIRSFTSNSPAISLSASPVPHQFVLSKESSILESDRPINTLFMHVNSLIEVQLNEDTEADDSALRRATTPVMHAPVQAIRIASSYEVTASRIPRSRSAMSVEDITCRHMTPISASFSPIGSSLAQNVASLEESIHLEQLSQPFYPQLIKANSLVDLELKEITEPIDSDIRKSKTPSTRVPEQTFRVSSSVELLCSQLSKSRSRLSQEGNSHDLMTPVTLSISSPPSPDSEQLAIVKDNFPSELPINKDNLLQMRFCSTFEIKLNEECEIEEDLMGGGLVLHSPEEAFKNVHSKGKYEPKITRSQSGISLEFDTCERMTPIPVSFSSPVSQSSHQVAFIKETPSVEMPEPTSNILHMRISSTFEIKMTEESEFGEDPIHWHSVTTAQILDEAAATDCSYCKPDLKLSRSQSALVSDQVSRERMSPISPFISPPASPTTQQLASIKESPIFGRHESGLNVRTLRITSSIEVISNRDSEVYESAQQTTELPSTHASEQTVKTTYYSEKPVSSLSQPNSMPSSKEESVKPFFSCSPPTSPVMPLNESQSADKLNLLADSEPYEMPILALNTVIPHVVTSIKVKFIEVPESHEISFKREQLTTHTSEQMINLTEVIDFQIPLARPPLSSYTQGLQSPSSPEVPPESASPNATAGVPPFTSRVTMSSVPGGIFTSVNFSFYPHPNQSSIVEAIPTRPASPDSAYAASVSPLPPVSPIALSTYLSINPSLSPSEAHISSRVSPSPIQSCLGIKEANFTPLENLKFSVEMTIELPVTTQDNLITNQPGINLSSLTTRSHRIIFQVPALISADESVKKKAFISFQDCSENELEVTMSYETILSSPRAFSPTRTENETCHPYTEQLRAPILCRTEIESPALYKDCRNINSPTANLEPPSVSIATPPTSVLLHISENDSSEVITLNIEFKNPQDMPEPDITLNIMNSPSRTSRSEQGQTASPITHPFTASSVPSPMPLSPSLRDSASELSPPRISSSPPASPSLTSPLPLPHSSPSPSHSQSAFPLAASLLTDNCQKGPNRPGDREQQKQFRISLDSNQLLNLTTGQVLRQQEDLLATSSAGHSPLKTSSRQSSSLGSHIHRSCSPQCQLTPTSSEEDLIRLSSSIVKKVILYGKQLVMQSSEIPISRTNTSLMSVGNIDSDRDHLDQSMLDESSDNDQSSVHSSNPRESIPSVPTVSDINIHLSAACFRHKTTSQVSELAPVQELQDMPTVELEKDPDLQLPPITQQAVPRQLSLTRPVTPREQNLQNETESAEPRARMITRIKMISRRKKRVHSAPCSNHGEVMTKYRIRCHLEATSATEVNDLNEVLIQKSDSERLTAAAYPIHILDEPQCHTPQADISSCNSAYEHEEPSYNLPINESCSNASSFESLNAYSKPDTNRCSPYITRISRSMQACTEADPQKVCKEYAEIPYRPQLYYSACRKTTSTLKKVTSGESTTISGFALTSSHMYLAPRGVPIAELSNSADSVYQKTRQNAANLKSAASVFRSRLRRAAHSTNRHLMKAKGFFYQVRHFSHSSRGVCSQDATVSGTNDTISMDTQRTAGYHDLRARAYSNSLIGCGNNENLICEFDERVHNASEEEVDELNIES</sequence>
<feature type="region of interest" description="Disordered" evidence="1">
    <location>
        <begin position="1716"/>
        <end position="1809"/>
    </location>
</feature>
<feature type="compositionally biased region" description="Low complexity" evidence="1">
    <location>
        <begin position="1765"/>
        <end position="1793"/>
    </location>
</feature>
<feature type="region of interest" description="Disordered" evidence="1">
    <location>
        <begin position="285"/>
        <end position="358"/>
    </location>
</feature>
<feature type="compositionally biased region" description="Polar residues" evidence="1">
    <location>
        <begin position="161"/>
        <end position="183"/>
    </location>
</feature>
<feature type="compositionally biased region" description="Polar residues" evidence="1">
    <location>
        <begin position="1729"/>
        <end position="1748"/>
    </location>
</feature>
<keyword evidence="3" id="KW-1185">Reference proteome</keyword>
<feature type="compositionally biased region" description="Low complexity" evidence="1">
    <location>
        <begin position="1305"/>
        <end position="1315"/>
    </location>
</feature>
<accession>A0A3S5ALK5</accession>
<feature type="compositionally biased region" description="Pro residues" evidence="1">
    <location>
        <begin position="214"/>
        <end position="224"/>
    </location>
</feature>
<feature type="compositionally biased region" description="Polar residues" evidence="1">
    <location>
        <begin position="325"/>
        <end position="353"/>
    </location>
</feature>
<feature type="compositionally biased region" description="Polar residues" evidence="1">
    <location>
        <begin position="1280"/>
        <end position="1299"/>
    </location>
</feature>
<feature type="compositionally biased region" description="Low complexity" evidence="1">
    <location>
        <begin position="263"/>
        <end position="273"/>
    </location>
</feature>
<dbReference type="Proteomes" id="UP000784294">
    <property type="component" value="Unassembled WGS sequence"/>
</dbReference>
<feature type="region of interest" description="Disordered" evidence="1">
    <location>
        <begin position="57"/>
        <end position="95"/>
    </location>
</feature>
<feature type="region of interest" description="Disordered" evidence="1">
    <location>
        <begin position="1280"/>
        <end position="1327"/>
    </location>
</feature>
<proteinExistence type="predicted"/>
<feature type="compositionally biased region" description="Polar residues" evidence="1">
    <location>
        <begin position="1865"/>
        <end position="1883"/>
    </location>
</feature>
<protein>
    <submittedName>
        <fullName evidence="2">Uncharacterized protein</fullName>
    </submittedName>
</protein>
<evidence type="ECO:0000313" key="3">
    <source>
        <dbReference type="Proteomes" id="UP000784294"/>
    </source>
</evidence>
<feature type="compositionally biased region" description="Polar residues" evidence="1">
    <location>
        <begin position="396"/>
        <end position="420"/>
    </location>
</feature>
<reference evidence="2" key="1">
    <citation type="submission" date="2018-11" db="EMBL/GenBank/DDBJ databases">
        <authorList>
            <consortium name="Pathogen Informatics"/>
        </authorList>
    </citation>
    <scope>NUCLEOTIDE SEQUENCE</scope>
</reference>
<feature type="region of interest" description="Disordered" evidence="1">
    <location>
        <begin position="1420"/>
        <end position="1446"/>
    </location>
</feature>
<evidence type="ECO:0000256" key="1">
    <source>
        <dbReference type="SAM" id="MobiDB-lite"/>
    </source>
</evidence>
<feature type="compositionally biased region" description="Low complexity" evidence="1">
    <location>
        <begin position="230"/>
        <end position="254"/>
    </location>
</feature>
<feature type="compositionally biased region" description="Low complexity" evidence="1">
    <location>
        <begin position="292"/>
        <end position="310"/>
    </location>
</feature>
<dbReference type="EMBL" id="CAAALY010244253">
    <property type="protein sequence ID" value="VEL32497.1"/>
    <property type="molecule type" value="Genomic_DNA"/>
</dbReference>